<dbReference type="Pfam" id="PF07887">
    <property type="entry name" value="Calmodulin_bind"/>
    <property type="match status" value="1"/>
</dbReference>
<dbReference type="AlphaFoldDB" id="A0A8R7P5E1"/>
<organism evidence="2 3">
    <name type="scientific">Triticum urartu</name>
    <name type="common">Red wild einkorn</name>
    <name type="synonym">Crithodium urartu</name>
    <dbReference type="NCBI Taxonomy" id="4572"/>
    <lineage>
        <taxon>Eukaryota</taxon>
        <taxon>Viridiplantae</taxon>
        <taxon>Streptophyta</taxon>
        <taxon>Embryophyta</taxon>
        <taxon>Tracheophyta</taxon>
        <taxon>Spermatophyta</taxon>
        <taxon>Magnoliopsida</taxon>
        <taxon>Liliopsida</taxon>
        <taxon>Poales</taxon>
        <taxon>Poaceae</taxon>
        <taxon>BOP clade</taxon>
        <taxon>Pooideae</taxon>
        <taxon>Triticodae</taxon>
        <taxon>Triticeae</taxon>
        <taxon>Triticinae</taxon>
        <taxon>Triticum</taxon>
    </lineage>
</organism>
<dbReference type="PANTHER" id="PTHR31713:SF14">
    <property type="entry name" value="CALMODULIN-BINDING PROTEIN 60 A"/>
    <property type="match status" value="1"/>
</dbReference>
<dbReference type="InterPro" id="IPR012416">
    <property type="entry name" value="CBP60"/>
</dbReference>
<dbReference type="EnsemblPlants" id="TuG1812G0100002858.01.T01">
    <property type="protein sequence ID" value="TuG1812G0100002858.01.T01"/>
    <property type="gene ID" value="TuG1812G0100002858.01"/>
</dbReference>
<dbReference type="GO" id="GO:0080142">
    <property type="term" value="P:regulation of salicylic acid biosynthetic process"/>
    <property type="evidence" value="ECO:0007669"/>
    <property type="project" value="TreeGrafter"/>
</dbReference>
<dbReference type="PANTHER" id="PTHR31713">
    <property type="entry name" value="OS02G0177800 PROTEIN"/>
    <property type="match status" value="1"/>
</dbReference>
<dbReference type="Gramene" id="TuG1812G0100002858.01.T01">
    <property type="protein sequence ID" value="TuG1812G0100002858.01.T01"/>
    <property type="gene ID" value="TuG1812G0100002858.01"/>
</dbReference>
<reference evidence="3" key="1">
    <citation type="journal article" date="2013" name="Nature">
        <title>Draft genome of the wheat A-genome progenitor Triticum urartu.</title>
        <authorList>
            <person name="Ling H.Q."/>
            <person name="Zhao S."/>
            <person name="Liu D."/>
            <person name="Wang J."/>
            <person name="Sun H."/>
            <person name="Zhang C."/>
            <person name="Fan H."/>
            <person name="Li D."/>
            <person name="Dong L."/>
            <person name="Tao Y."/>
            <person name="Gao C."/>
            <person name="Wu H."/>
            <person name="Li Y."/>
            <person name="Cui Y."/>
            <person name="Guo X."/>
            <person name="Zheng S."/>
            <person name="Wang B."/>
            <person name="Yu K."/>
            <person name="Liang Q."/>
            <person name="Yang W."/>
            <person name="Lou X."/>
            <person name="Chen J."/>
            <person name="Feng M."/>
            <person name="Jian J."/>
            <person name="Zhang X."/>
            <person name="Luo G."/>
            <person name="Jiang Y."/>
            <person name="Liu J."/>
            <person name="Wang Z."/>
            <person name="Sha Y."/>
            <person name="Zhang B."/>
            <person name="Wu H."/>
            <person name="Tang D."/>
            <person name="Shen Q."/>
            <person name="Xue P."/>
            <person name="Zou S."/>
            <person name="Wang X."/>
            <person name="Liu X."/>
            <person name="Wang F."/>
            <person name="Yang Y."/>
            <person name="An X."/>
            <person name="Dong Z."/>
            <person name="Zhang K."/>
            <person name="Zhang X."/>
            <person name="Luo M.C."/>
            <person name="Dvorak J."/>
            <person name="Tong Y."/>
            <person name="Wang J."/>
            <person name="Yang H."/>
            <person name="Li Z."/>
            <person name="Wang D."/>
            <person name="Zhang A."/>
            <person name="Wang J."/>
        </authorList>
    </citation>
    <scope>NUCLEOTIDE SEQUENCE</scope>
    <source>
        <strain evidence="3">cv. G1812</strain>
    </source>
</reference>
<dbReference type="Proteomes" id="UP000015106">
    <property type="component" value="Chromosome 1"/>
</dbReference>
<reference evidence="2" key="2">
    <citation type="submission" date="2018-03" db="EMBL/GenBank/DDBJ databases">
        <title>The Triticum urartu genome reveals the dynamic nature of wheat genome evolution.</title>
        <authorList>
            <person name="Ling H."/>
            <person name="Ma B."/>
            <person name="Shi X."/>
            <person name="Liu H."/>
            <person name="Dong L."/>
            <person name="Sun H."/>
            <person name="Cao Y."/>
            <person name="Gao Q."/>
            <person name="Zheng S."/>
            <person name="Li Y."/>
            <person name="Yu Y."/>
            <person name="Du H."/>
            <person name="Qi M."/>
            <person name="Li Y."/>
            <person name="Yu H."/>
            <person name="Cui Y."/>
            <person name="Wang N."/>
            <person name="Chen C."/>
            <person name="Wu H."/>
            <person name="Zhao Y."/>
            <person name="Zhang J."/>
            <person name="Li Y."/>
            <person name="Zhou W."/>
            <person name="Zhang B."/>
            <person name="Hu W."/>
            <person name="Eijk M."/>
            <person name="Tang J."/>
            <person name="Witsenboer H."/>
            <person name="Zhao S."/>
            <person name="Li Z."/>
            <person name="Zhang A."/>
            <person name="Wang D."/>
            <person name="Liang C."/>
        </authorList>
    </citation>
    <scope>NUCLEOTIDE SEQUENCE [LARGE SCALE GENOMIC DNA]</scope>
    <source>
        <strain evidence="2">cv. G1812</strain>
    </source>
</reference>
<dbReference type="InterPro" id="IPR046831">
    <property type="entry name" value="Calmodulin_bind_N"/>
</dbReference>
<evidence type="ECO:0000313" key="3">
    <source>
        <dbReference type="Proteomes" id="UP000015106"/>
    </source>
</evidence>
<keyword evidence="3" id="KW-1185">Reference proteome</keyword>
<accession>A0A8R7P5E1</accession>
<name>A0A8R7P5E1_TRIUA</name>
<feature type="domain" description="Calmodulin binding protein-like N-terminal" evidence="1">
    <location>
        <begin position="16"/>
        <end position="122"/>
    </location>
</feature>
<proteinExistence type="predicted"/>
<dbReference type="GO" id="GO:0005516">
    <property type="term" value="F:calmodulin binding"/>
    <property type="evidence" value="ECO:0007669"/>
    <property type="project" value="InterPro"/>
</dbReference>
<dbReference type="GO" id="GO:0043565">
    <property type="term" value="F:sequence-specific DNA binding"/>
    <property type="evidence" value="ECO:0007669"/>
    <property type="project" value="TreeGrafter"/>
</dbReference>
<dbReference type="GO" id="GO:0003700">
    <property type="term" value="F:DNA-binding transcription factor activity"/>
    <property type="evidence" value="ECO:0007669"/>
    <property type="project" value="TreeGrafter"/>
</dbReference>
<sequence>MMTSPTYTVPSTSKNLQLQFTTRLSLPIFTGSKVEGEGTLSIALVDTLTREVVVMGKESLLKVEIVVLEGDFEDGEGNDWIAQEFNTNIVRERQGKQPLLSGDVFVGLDRGIGRVGDVSFTELDMQPKVQVN</sequence>
<protein>
    <recommendedName>
        <fullName evidence="1">Calmodulin binding protein-like N-terminal domain-containing protein</fullName>
    </recommendedName>
</protein>
<dbReference type="GO" id="GO:0005634">
    <property type="term" value="C:nucleus"/>
    <property type="evidence" value="ECO:0007669"/>
    <property type="project" value="TreeGrafter"/>
</dbReference>
<evidence type="ECO:0000313" key="2">
    <source>
        <dbReference type="EnsemblPlants" id="TuG1812G0100002858.01.T01"/>
    </source>
</evidence>
<reference evidence="2" key="3">
    <citation type="submission" date="2022-06" db="UniProtKB">
        <authorList>
            <consortium name="EnsemblPlants"/>
        </authorList>
    </citation>
    <scope>IDENTIFICATION</scope>
</reference>
<evidence type="ECO:0000259" key="1">
    <source>
        <dbReference type="Pfam" id="PF07887"/>
    </source>
</evidence>